<sequence>MYKIGEFSKINKISQRMLRYYDEKALLTPKKDEANGYRYYTSDDMKTVNRIKQLRKYQEKG</sequence>
<keyword evidence="1" id="KW-0238">DNA-binding</keyword>
<proteinExistence type="predicted"/>
<evidence type="ECO:0000313" key="3">
    <source>
        <dbReference type="EMBL" id="MDO3676256.1"/>
    </source>
</evidence>
<dbReference type="Gene3D" id="1.10.1660.10">
    <property type="match status" value="1"/>
</dbReference>
<dbReference type="InterPro" id="IPR009061">
    <property type="entry name" value="DNA-bd_dom_put_sf"/>
</dbReference>
<dbReference type="PANTHER" id="PTHR30204:SF97">
    <property type="entry name" value="MERR FAMILY REGULATORY PROTEIN"/>
    <property type="match status" value="1"/>
</dbReference>
<dbReference type="PANTHER" id="PTHR30204">
    <property type="entry name" value="REDOX-CYCLING DRUG-SENSING TRANSCRIPTIONAL ACTIVATOR SOXR"/>
    <property type="match status" value="1"/>
</dbReference>
<dbReference type="InterPro" id="IPR047057">
    <property type="entry name" value="MerR_fam"/>
</dbReference>
<organism evidence="3 4">
    <name type="scientific">Paenibacillus ehimensis</name>
    <dbReference type="NCBI Taxonomy" id="79264"/>
    <lineage>
        <taxon>Bacteria</taxon>
        <taxon>Bacillati</taxon>
        <taxon>Bacillota</taxon>
        <taxon>Bacilli</taxon>
        <taxon>Bacillales</taxon>
        <taxon>Paenibacillaceae</taxon>
        <taxon>Paenibacillus</taxon>
    </lineage>
</organism>
<dbReference type="InterPro" id="IPR000551">
    <property type="entry name" value="MerR-type_HTH_dom"/>
</dbReference>
<keyword evidence="4" id="KW-1185">Reference proteome</keyword>
<accession>A0ABT8V491</accession>
<dbReference type="RefSeq" id="WP_302877349.1">
    <property type="nucleotide sequence ID" value="NZ_JAUMKJ010000004.1"/>
</dbReference>
<gene>
    <name evidence="3" type="ORF">Q3C12_04515</name>
</gene>
<protein>
    <submittedName>
        <fullName evidence="3">MerR family transcriptional regulator</fullName>
    </submittedName>
</protein>
<dbReference type="EMBL" id="JAUMKJ010000004">
    <property type="protein sequence ID" value="MDO3676256.1"/>
    <property type="molecule type" value="Genomic_DNA"/>
</dbReference>
<dbReference type="Pfam" id="PF13411">
    <property type="entry name" value="MerR_1"/>
    <property type="match status" value="1"/>
</dbReference>
<dbReference type="Proteomes" id="UP001168883">
    <property type="component" value="Unassembled WGS sequence"/>
</dbReference>
<dbReference type="SMART" id="SM00422">
    <property type="entry name" value="HTH_MERR"/>
    <property type="match status" value="1"/>
</dbReference>
<reference evidence="3" key="1">
    <citation type="submission" date="2023-07" db="EMBL/GenBank/DDBJ databases">
        <authorList>
            <person name="Aktuganov G."/>
            <person name="Boyko T."/>
            <person name="Delegan Y."/>
            <person name="Galimzianova N."/>
            <person name="Gilvanova E."/>
            <person name="Korobov V."/>
            <person name="Kuzmina L."/>
            <person name="Melentiev A."/>
            <person name="Milman P."/>
            <person name="Ryabova A."/>
            <person name="Stupak E."/>
            <person name="Yasakov T."/>
            <person name="Zharikova N."/>
            <person name="Zhurenko E."/>
        </authorList>
    </citation>
    <scope>NUCLEOTIDE SEQUENCE</scope>
    <source>
        <strain evidence="3">IB-739</strain>
    </source>
</reference>
<dbReference type="SUPFAM" id="SSF46955">
    <property type="entry name" value="Putative DNA-binding domain"/>
    <property type="match status" value="1"/>
</dbReference>
<evidence type="ECO:0000259" key="2">
    <source>
        <dbReference type="PROSITE" id="PS50937"/>
    </source>
</evidence>
<evidence type="ECO:0000256" key="1">
    <source>
        <dbReference type="ARBA" id="ARBA00023125"/>
    </source>
</evidence>
<feature type="domain" description="HTH merR-type" evidence="2">
    <location>
        <begin position="1"/>
        <end position="61"/>
    </location>
</feature>
<name>A0ABT8V491_9BACL</name>
<comment type="caution">
    <text evidence="3">The sequence shown here is derived from an EMBL/GenBank/DDBJ whole genome shotgun (WGS) entry which is preliminary data.</text>
</comment>
<dbReference type="PROSITE" id="PS50937">
    <property type="entry name" value="HTH_MERR_2"/>
    <property type="match status" value="1"/>
</dbReference>
<evidence type="ECO:0000313" key="4">
    <source>
        <dbReference type="Proteomes" id="UP001168883"/>
    </source>
</evidence>